<gene>
    <name evidence="1" type="ORF">EYD46_04640</name>
</gene>
<evidence type="ECO:0000313" key="1">
    <source>
        <dbReference type="EMBL" id="TBN17607.1"/>
    </source>
</evidence>
<dbReference type="Proteomes" id="UP000292372">
    <property type="component" value="Unassembled WGS sequence"/>
</dbReference>
<accession>A0A4Q9FR97</accession>
<dbReference type="RefSeq" id="WP_130935898.1">
    <property type="nucleotide sequence ID" value="NZ_BMEE01000001.1"/>
</dbReference>
<protein>
    <submittedName>
        <fullName evidence="1">Uncharacterized protein</fullName>
    </submittedName>
</protein>
<sequence length="255" mass="31031">MKISEFKFLGVNLYERYRYSEEKLEFNTESTPCEDIGLYIIGEYPRLKYNNVKISSKYEWKKILHETICLSILNLINTQKIHVTLFKGKKAYFFNIFKFNFKDYSLKVNVTFDKEKDLLSRDIINAIREAEVIYDRKTDIYFVIRLLINKYLGENGEYNKPAKQFLIRNLKNYSKTFNWISIHEQKKLLGIYKDYQVNLNEIYIPRIKMQHKNLKNQYSRLRNSDMIYWYFSENIKKQINKELKRREPNTDSDFD</sequence>
<reference evidence="1 2" key="1">
    <citation type="journal article" date="2015" name="Int. J. Syst. Evol. Microbiol.">
        <title>Hyunsoonleella pacifica sp. nov., isolated from seawater of South Pacific Gyre.</title>
        <authorList>
            <person name="Gao X."/>
            <person name="Zhang Z."/>
            <person name="Dai X."/>
            <person name="Zhang X.H."/>
        </authorList>
    </citation>
    <scope>NUCLEOTIDE SEQUENCE [LARGE SCALE GENOMIC DNA]</scope>
    <source>
        <strain evidence="1 2">SW033</strain>
    </source>
</reference>
<dbReference type="AlphaFoldDB" id="A0A4Q9FR97"/>
<dbReference type="EMBL" id="SIRS01000002">
    <property type="protein sequence ID" value="TBN17607.1"/>
    <property type="molecule type" value="Genomic_DNA"/>
</dbReference>
<name>A0A4Q9FR97_9FLAO</name>
<dbReference type="OrthoDB" id="1441009at2"/>
<comment type="caution">
    <text evidence="1">The sequence shown here is derived from an EMBL/GenBank/DDBJ whole genome shotgun (WGS) entry which is preliminary data.</text>
</comment>
<organism evidence="1 2">
    <name type="scientific">Hyunsoonleella pacifica</name>
    <dbReference type="NCBI Taxonomy" id="1080224"/>
    <lineage>
        <taxon>Bacteria</taxon>
        <taxon>Pseudomonadati</taxon>
        <taxon>Bacteroidota</taxon>
        <taxon>Flavobacteriia</taxon>
        <taxon>Flavobacteriales</taxon>
        <taxon>Flavobacteriaceae</taxon>
    </lineage>
</organism>
<keyword evidence="2" id="KW-1185">Reference proteome</keyword>
<evidence type="ECO:0000313" key="2">
    <source>
        <dbReference type="Proteomes" id="UP000292372"/>
    </source>
</evidence>
<proteinExistence type="predicted"/>